<dbReference type="Gene3D" id="1.10.287.890">
    <property type="entry name" value="Crystal structure of tRNA isopentenylpyrophosphate transferase (bh2366) domain"/>
    <property type="match status" value="1"/>
</dbReference>
<keyword evidence="10" id="KW-1185">Reference proteome</keyword>
<dbReference type="SUPFAM" id="SSF52540">
    <property type="entry name" value="P-loop containing nucleoside triphosphate hydrolases"/>
    <property type="match status" value="1"/>
</dbReference>
<dbReference type="Proteomes" id="UP000570851">
    <property type="component" value="Unassembled WGS sequence"/>
</dbReference>
<gene>
    <name evidence="9" type="ORF">GNE12_21730</name>
</gene>
<dbReference type="EC" id="2.5.1.27" evidence="2"/>
<evidence type="ECO:0000256" key="4">
    <source>
        <dbReference type="ARBA" id="ARBA00022679"/>
    </source>
</evidence>
<evidence type="ECO:0000256" key="1">
    <source>
        <dbReference type="ARBA" id="ARBA00002623"/>
    </source>
</evidence>
<protein>
    <recommendedName>
        <fullName evidence="3">Adenylate dimethylallyltransferase</fullName>
        <ecNumber evidence="2">2.5.1.27</ecNumber>
    </recommendedName>
    <alternativeName>
        <fullName evidence="6">Dimethylallyl transferase</fullName>
    </alternativeName>
    <alternativeName>
        <fullName evidence="7">Isopentenyl transferase</fullName>
    </alternativeName>
</protein>
<dbReference type="EMBL" id="JACKZP010000113">
    <property type="protein sequence ID" value="MBC1304541.1"/>
    <property type="molecule type" value="Genomic_DNA"/>
</dbReference>
<name>A0ABR6SEE0_ANAVA</name>
<dbReference type="PIRSF" id="PIRSF000507">
    <property type="entry name" value="IPT"/>
    <property type="match status" value="1"/>
</dbReference>
<organism evidence="9 10">
    <name type="scientific">Trichormus variabilis N2B</name>
    <dbReference type="NCBI Taxonomy" id="2681315"/>
    <lineage>
        <taxon>Bacteria</taxon>
        <taxon>Bacillati</taxon>
        <taxon>Cyanobacteriota</taxon>
        <taxon>Cyanophyceae</taxon>
        <taxon>Nostocales</taxon>
        <taxon>Nostocaceae</taxon>
        <taxon>Trichormus</taxon>
    </lineage>
</organism>
<comment type="catalytic activity">
    <reaction evidence="8">
        <text>dimethylallyl diphosphate + AMP = N(6)-(dimethylallyl)adenosine 5'-phosphate + diphosphate</text>
        <dbReference type="Rhea" id="RHEA:15285"/>
        <dbReference type="ChEBI" id="CHEBI:33019"/>
        <dbReference type="ChEBI" id="CHEBI:57526"/>
        <dbReference type="ChEBI" id="CHEBI:57623"/>
        <dbReference type="ChEBI" id="CHEBI:456215"/>
        <dbReference type="EC" id="2.5.1.27"/>
    </reaction>
</comment>
<dbReference type="Pfam" id="PF01745">
    <property type="entry name" value="IPT"/>
    <property type="match status" value="1"/>
</dbReference>
<evidence type="ECO:0000256" key="8">
    <source>
        <dbReference type="ARBA" id="ARBA00047975"/>
    </source>
</evidence>
<accession>A0ABR6SEE0</accession>
<proteinExistence type="predicted"/>
<comment type="function">
    <text evidence="1">Transfers dimethylallyl groups to AMP as part of the biosynthesis of cytokinin phytohormones.</text>
</comment>
<evidence type="ECO:0000256" key="6">
    <source>
        <dbReference type="ARBA" id="ARBA00029626"/>
    </source>
</evidence>
<evidence type="ECO:0000256" key="3">
    <source>
        <dbReference type="ARBA" id="ARBA00016587"/>
    </source>
</evidence>
<keyword evidence="5" id="KW-0203">Cytokinin biosynthesis</keyword>
<evidence type="ECO:0000256" key="5">
    <source>
        <dbReference type="ARBA" id="ARBA00022712"/>
    </source>
</evidence>
<sequence>MRLHIILGPTSTGKTDRSVVLAKQTKAPVIVLDRIQIYQELATGSGRPLIDELEGTTRIYLEERQLADGNLNTLESLSLTLQHIDRLSSQHKLLILEGGSISLCTALWKSRILENYQTTIEYVKVENEELYQSRLWRRMQNALISNPRRPSLIEELSRVWQDPHKLAFVQTVVGYDVLIHWCQKYNLSPDQMWKSFQDNSFYINLIQEMFLAYIQYSQNQRKVFDQLVVEYQQKGALFASTVKF</sequence>
<evidence type="ECO:0000256" key="2">
    <source>
        <dbReference type="ARBA" id="ARBA00012383"/>
    </source>
</evidence>
<dbReference type="InterPro" id="IPR027417">
    <property type="entry name" value="P-loop_NTPase"/>
</dbReference>
<comment type="caution">
    <text evidence="9">The sequence shown here is derived from an EMBL/GenBank/DDBJ whole genome shotgun (WGS) entry which is preliminary data.</text>
</comment>
<evidence type="ECO:0000256" key="7">
    <source>
        <dbReference type="ARBA" id="ARBA00031289"/>
    </source>
</evidence>
<evidence type="ECO:0000313" key="9">
    <source>
        <dbReference type="EMBL" id="MBC1304541.1"/>
    </source>
</evidence>
<evidence type="ECO:0000313" key="10">
    <source>
        <dbReference type="Proteomes" id="UP000570851"/>
    </source>
</evidence>
<reference evidence="9 10" key="1">
    <citation type="submission" date="2019-11" db="EMBL/GenBank/DDBJ databases">
        <title>Comparison of genomes from free-living endosymbiotic cyanobacteria isolated from Azolla.</title>
        <authorList>
            <person name="Thiel T."/>
            <person name="Pratte B."/>
        </authorList>
    </citation>
    <scope>NUCLEOTIDE SEQUENCE [LARGE SCALE GENOMIC DNA]</scope>
    <source>
        <strain evidence="9 10">N2B</strain>
    </source>
</reference>
<dbReference type="Gene3D" id="3.40.50.300">
    <property type="entry name" value="P-loop containing nucleotide triphosphate hydrolases"/>
    <property type="match status" value="1"/>
</dbReference>
<dbReference type="InterPro" id="IPR002648">
    <property type="entry name" value="Tzs"/>
</dbReference>
<dbReference type="RefSeq" id="WP_011319467.1">
    <property type="nucleotide sequence ID" value="NZ_JACKZP010000113.1"/>
</dbReference>
<keyword evidence="4" id="KW-0808">Transferase</keyword>
<dbReference type="GeneID" id="58725466"/>